<organism evidence="5 6">
    <name type="scientific">Companilactobacillus heilongjiangensis</name>
    <dbReference type="NCBI Taxonomy" id="1074467"/>
    <lineage>
        <taxon>Bacteria</taxon>
        <taxon>Bacillati</taxon>
        <taxon>Bacillota</taxon>
        <taxon>Bacilli</taxon>
        <taxon>Lactobacillales</taxon>
        <taxon>Lactobacillaceae</taxon>
        <taxon>Companilactobacillus</taxon>
    </lineage>
</organism>
<keyword evidence="1" id="KW-0805">Transcription regulation</keyword>
<dbReference type="Gene3D" id="1.10.10.10">
    <property type="entry name" value="Winged helix-like DNA-binding domain superfamily/Winged helix DNA-binding domain"/>
    <property type="match status" value="1"/>
</dbReference>
<dbReference type="InterPro" id="IPR036388">
    <property type="entry name" value="WH-like_DNA-bd_sf"/>
</dbReference>
<dbReference type="Pfam" id="PF00455">
    <property type="entry name" value="DeoRC"/>
    <property type="match status" value="1"/>
</dbReference>
<evidence type="ECO:0000313" key="5">
    <source>
        <dbReference type="EMBL" id="ALB28260.1"/>
    </source>
</evidence>
<dbReference type="PROSITE" id="PS51000">
    <property type="entry name" value="HTH_DEOR_2"/>
    <property type="match status" value="1"/>
</dbReference>
<gene>
    <name evidence="5" type="ORF">JP39_02060</name>
</gene>
<dbReference type="InterPro" id="IPR014036">
    <property type="entry name" value="DeoR-like_C"/>
</dbReference>
<proteinExistence type="predicted"/>
<sequence length="244" mass="27532">MYQEQRLEEILKLLRVDNVLTTEQMIEHFQVSRDTVRRDFAKLSQAGKVKRVHGGIMQLPANNEIISFNDRLNEFSDAKKHIAVLAQAFIQAQGTYFFDVSTTVLKLAQIVDTKATIYTHSLDNAIMLSGNPNIDLHVLGGQFSTKNRFFHSLNEAEILKRINFDVVFIGAAGLKDGQVSFEDQEDAYVKQLIMKNAKTKILLAENTKFSKEATYSIGDLSDFDYLITDVKPSAEVMAATTVKY</sequence>
<dbReference type="InterPro" id="IPR037171">
    <property type="entry name" value="NagB/RpiA_transferase-like"/>
</dbReference>
<evidence type="ECO:0000256" key="1">
    <source>
        <dbReference type="ARBA" id="ARBA00023015"/>
    </source>
</evidence>
<evidence type="ECO:0000256" key="2">
    <source>
        <dbReference type="ARBA" id="ARBA00023125"/>
    </source>
</evidence>
<dbReference type="OrthoDB" id="9798651at2"/>
<name>A0A0K2LAG8_9LACO</name>
<evidence type="ECO:0000313" key="6">
    <source>
        <dbReference type="Proteomes" id="UP000061546"/>
    </source>
</evidence>
<dbReference type="AlphaFoldDB" id="A0A0K2LAG8"/>
<dbReference type="InterPro" id="IPR001034">
    <property type="entry name" value="DeoR_HTH"/>
</dbReference>
<dbReference type="PANTHER" id="PTHR30363:SF51">
    <property type="entry name" value="HTH-TYPE TRANSCRIPTIONAL REPRESSOR GLCR"/>
    <property type="match status" value="1"/>
</dbReference>
<dbReference type="SMART" id="SM00420">
    <property type="entry name" value="HTH_DEOR"/>
    <property type="match status" value="1"/>
</dbReference>
<dbReference type="PROSITE" id="PS00894">
    <property type="entry name" value="HTH_DEOR_1"/>
    <property type="match status" value="1"/>
</dbReference>
<dbReference type="SMART" id="SM01134">
    <property type="entry name" value="DeoRC"/>
    <property type="match status" value="1"/>
</dbReference>
<dbReference type="PANTHER" id="PTHR30363">
    <property type="entry name" value="HTH-TYPE TRANSCRIPTIONAL REGULATOR SRLR-RELATED"/>
    <property type="match status" value="1"/>
</dbReference>
<accession>A0A0K2LAG8</accession>
<keyword evidence="2" id="KW-0238">DNA-binding</keyword>
<dbReference type="KEGG" id="lhi:JP39_02060"/>
<reference evidence="5 6" key="1">
    <citation type="submission" date="2015-08" db="EMBL/GenBank/DDBJ databases">
        <title>Genomic sequence of Lactobacillus heilongjiangensis DSM 28069, isolated from Chinese traditional pickle.</title>
        <authorList>
            <person name="Jiang X."/>
            <person name="Zheng B."/>
            <person name="Cheng H."/>
        </authorList>
    </citation>
    <scope>NUCLEOTIDE SEQUENCE [LARGE SCALE GENOMIC DNA]</scope>
    <source>
        <strain evidence="5 6">DSM 28069</strain>
    </source>
</reference>
<dbReference type="GO" id="GO:0003677">
    <property type="term" value="F:DNA binding"/>
    <property type="evidence" value="ECO:0007669"/>
    <property type="project" value="UniProtKB-KW"/>
</dbReference>
<keyword evidence="3" id="KW-0804">Transcription</keyword>
<dbReference type="InterPro" id="IPR036390">
    <property type="entry name" value="WH_DNA-bd_sf"/>
</dbReference>
<dbReference type="InterPro" id="IPR050313">
    <property type="entry name" value="Carb_Metab_HTH_regulators"/>
</dbReference>
<feature type="domain" description="HTH deoR-type" evidence="4">
    <location>
        <begin position="3"/>
        <end position="58"/>
    </location>
</feature>
<dbReference type="PRINTS" id="PR00037">
    <property type="entry name" value="HTHLACR"/>
</dbReference>
<keyword evidence="6" id="KW-1185">Reference proteome</keyword>
<dbReference type="GO" id="GO:0003700">
    <property type="term" value="F:DNA-binding transcription factor activity"/>
    <property type="evidence" value="ECO:0007669"/>
    <property type="project" value="InterPro"/>
</dbReference>
<dbReference type="Pfam" id="PF08220">
    <property type="entry name" value="HTH_DeoR"/>
    <property type="match status" value="1"/>
</dbReference>
<dbReference type="Proteomes" id="UP000061546">
    <property type="component" value="Chromosome"/>
</dbReference>
<evidence type="ECO:0000259" key="4">
    <source>
        <dbReference type="PROSITE" id="PS51000"/>
    </source>
</evidence>
<dbReference type="STRING" id="1074467.JP39_02060"/>
<protein>
    <submittedName>
        <fullName evidence="5">Cytochrome C</fullName>
    </submittedName>
</protein>
<dbReference type="SUPFAM" id="SSF46785">
    <property type="entry name" value="Winged helix' DNA-binding domain"/>
    <property type="match status" value="1"/>
</dbReference>
<dbReference type="InterPro" id="IPR018356">
    <property type="entry name" value="Tscrpt_reg_HTH_DeoR_CS"/>
</dbReference>
<dbReference type="SUPFAM" id="SSF100950">
    <property type="entry name" value="NagB/RpiA/CoA transferase-like"/>
    <property type="match status" value="1"/>
</dbReference>
<dbReference type="RefSeq" id="WP_041501362.1">
    <property type="nucleotide sequence ID" value="NZ_BJDV01000007.1"/>
</dbReference>
<evidence type="ECO:0000256" key="3">
    <source>
        <dbReference type="ARBA" id="ARBA00023163"/>
    </source>
</evidence>
<dbReference type="EMBL" id="CP012559">
    <property type="protein sequence ID" value="ALB28260.1"/>
    <property type="molecule type" value="Genomic_DNA"/>
</dbReference>